<dbReference type="PANTHER" id="PTHR35527">
    <property type="entry name" value="CHOLOYLGLYCINE HYDROLASE"/>
    <property type="match status" value="1"/>
</dbReference>
<evidence type="ECO:0000313" key="6">
    <source>
        <dbReference type="Proteomes" id="UP000284676"/>
    </source>
</evidence>
<dbReference type="SUPFAM" id="SSF56235">
    <property type="entry name" value="N-terminal nucleophile aminohydrolases (Ntn hydrolases)"/>
    <property type="match status" value="1"/>
</dbReference>
<evidence type="ECO:0000256" key="2">
    <source>
        <dbReference type="ARBA" id="ARBA00022801"/>
    </source>
</evidence>
<feature type="domain" description="Choloylglycine hydrolase/NAAA C-terminal" evidence="4">
    <location>
        <begin position="22"/>
        <end position="343"/>
    </location>
</feature>
<comment type="caution">
    <text evidence="5">The sequence shown here is derived from an EMBL/GenBank/DDBJ whole genome shotgun (WGS) entry which is preliminary data.</text>
</comment>
<dbReference type="InterPro" id="IPR029132">
    <property type="entry name" value="CBAH/NAAA_C"/>
</dbReference>
<dbReference type="Proteomes" id="UP000284676">
    <property type="component" value="Unassembled WGS sequence"/>
</dbReference>
<protein>
    <submittedName>
        <fullName evidence="5">Linear amide C-N hydrolase</fullName>
    </submittedName>
</protein>
<evidence type="ECO:0000256" key="1">
    <source>
        <dbReference type="ARBA" id="ARBA00006625"/>
    </source>
</evidence>
<proteinExistence type="inferred from homology"/>
<organism evidence="5 6">
    <name type="scientific">Fusobacterium mortiferum</name>
    <dbReference type="NCBI Taxonomy" id="850"/>
    <lineage>
        <taxon>Bacteria</taxon>
        <taxon>Fusobacteriati</taxon>
        <taxon>Fusobacteriota</taxon>
        <taxon>Fusobacteriia</taxon>
        <taxon>Fusobacteriales</taxon>
        <taxon>Fusobacteriaceae</taxon>
        <taxon>Fusobacterium</taxon>
    </lineage>
</organism>
<feature type="signal peptide" evidence="3">
    <location>
        <begin position="1"/>
        <end position="21"/>
    </location>
</feature>
<feature type="chain" id="PRO_5019461977" evidence="3">
    <location>
        <begin position="22"/>
        <end position="366"/>
    </location>
</feature>
<evidence type="ECO:0000256" key="3">
    <source>
        <dbReference type="SAM" id="SignalP"/>
    </source>
</evidence>
<dbReference type="InterPro" id="IPR052193">
    <property type="entry name" value="Peptidase_C59"/>
</dbReference>
<evidence type="ECO:0000259" key="4">
    <source>
        <dbReference type="Pfam" id="PF02275"/>
    </source>
</evidence>
<sequence>MKKILKLTLSLFLILSSLALACTGITIKTLDNKIVQGRTIEYGESNLNSKLVVSPRGKEYQSLTPDGKLAGYKWKGKYGYVGASLITDMFIGEGINEAGLNAGLFYFPHYGSLTKYDKKISKKSIVDMQVVSWILSNFATVDEVKEGLKKIKVVNIGYDEKGNPLPTAHWRVADSKGGNIVIEIVNNGEVKIHDNKIGVLTNSPDYQWHVKNLNNYINLYAGNAKNFNVNGQEFFSFGAGTGAMGLPGDITPPSRFVRAFYFLNTMKPAETSKEAINEAFHILNNFDLPIGVEYPAEHKSYIPKDLPSATQWTAISSLNDREFYYKTMYNSQIRKVDLKKIDFSTVKYTVLPLDEKPEENIQEITF</sequence>
<dbReference type="CDD" id="cd00542">
    <property type="entry name" value="Ntn_PVA"/>
    <property type="match status" value="1"/>
</dbReference>
<dbReference type="GO" id="GO:0016787">
    <property type="term" value="F:hydrolase activity"/>
    <property type="evidence" value="ECO:0007669"/>
    <property type="project" value="UniProtKB-KW"/>
</dbReference>
<reference evidence="5 6" key="1">
    <citation type="submission" date="2018-08" db="EMBL/GenBank/DDBJ databases">
        <title>A genome reference for cultivated species of the human gut microbiota.</title>
        <authorList>
            <person name="Zou Y."/>
            <person name="Xue W."/>
            <person name="Luo G."/>
        </authorList>
    </citation>
    <scope>NUCLEOTIDE SEQUENCE [LARGE SCALE GENOMIC DNA]</scope>
    <source>
        <strain evidence="5 6">AM25-1</strain>
    </source>
</reference>
<comment type="similarity">
    <text evidence="1">Belongs to the peptidase C59 family.</text>
</comment>
<evidence type="ECO:0000313" key="5">
    <source>
        <dbReference type="EMBL" id="RHF74901.1"/>
    </source>
</evidence>
<dbReference type="EMBL" id="QRHL01000001">
    <property type="protein sequence ID" value="RHF74901.1"/>
    <property type="molecule type" value="Genomic_DNA"/>
</dbReference>
<keyword evidence="2 5" id="KW-0378">Hydrolase</keyword>
<dbReference type="PANTHER" id="PTHR35527:SF2">
    <property type="entry name" value="HYDROLASE"/>
    <property type="match status" value="1"/>
</dbReference>
<dbReference type="PROSITE" id="PS51257">
    <property type="entry name" value="PROKAR_LIPOPROTEIN"/>
    <property type="match status" value="1"/>
</dbReference>
<gene>
    <name evidence="5" type="ORF">DW663_00490</name>
</gene>
<dbReference type="AlphaFoldDB" id="A0A414Q275"/>
<dbReference type="Gene3D" id="3.60.60.10">
    <property type="entry name" value="Penicillin V Acylase, Chain A"/>
    <property type="match status" value="1"/>
</dbReference>
<dbReference type="RefSeq" id="WP_117709438.1">
    <property type="nucleotide sequence ID" value="NZ_DAWDOM010000020.1"/>
</dbReference>
<dbReference type="Pfam" id="PF02275">
    <property type="entry name" value="CBAH"/>
    <property type="match status" value="1"/>
</dbReference>
<accession>A0A414Q275</accession>
<keyword evidence="3" id="KW-0732">Signal</keyword>
<dbReference type="InterPro" id="IPR029055">
    <property type="entry name" value="Ntn_hydrolases_N"/>
</dbReference>
<name>A0A414Q275_FUSMR</name>